<dbReference type="STRING" id="137591.AO080_02850"/>
<dbReference type="OrthoDB" id="4990at2"/>
<dbReference type="PATRIC" id="fig|137591.25.peg.197"/>
<name>A0A0D1KGY7_9LACO</name>
<gene>
    <name evidence="1" type="primary">rsiV</name>
    <name evidence="1" type="ORF">QX99_00196</name>
</gene>
<keyword evidence="2" id="KW-1185">Reference proteome</keyword>
<evidence type="ECO:0000313" key="2">
    <source>
        <dbReference type="Proteomes" id="UP000032287"/>
    </source>
</evidence>
<dbReference type="AlphaFoldDB" id="A0A0D1KGY7"/>
<dbReference type="EMBL" id="JWHU01000001">
    <property type="protein sequence ID" value="KIU22692.1"/>
    <property type="molecule type" value="Genomic_DNA"/>
</dbReference>
<proteinExistence type="predicted"/>
<dbReference type="Proteomes" id="UP000032287">
    <property type="component" value="Unassembled WGS sequence"/>
</dbReference>
<evidence type="ECO:0000313" key="1">
    <source>
        <dbReference type="EMBL" id="KIU22692.1"/>
    </source>
</evidence>
<accession>A0A0D1KGY7</accession>
<dbReference type="eggNOG" id="ENOG502Z8Z7">
    <property type="taxonomic scope" value="Bacteria"/>
</dbReference>
<dbReference type="KEGG" id="wcb:AO080_02850"/>
<comment type="caution">
    <text evidence="1">The sequence shown here is derived from an EMBL/GenBank/DDBJ whole genome shotgun (WGS) entry which is preliminary data.</text>
</comment>
<dbReference type="RefSeq" id="WP_043707827.1">
    <property type="nucleotide sequence ID" value="NZ_CP012873.1"/>
</dbReference>
<dbReference type="Gene3D" id="3.90.640.20">
    <property type="entry name" value="Heat-shock cognate protein, ATPase"/>
    <property type="match status" value="1"/>
</dbReference>
<dbReference type="InterPro" id="IPR021729">
    <property type="entry name" value="DUF3298"/>
</dbReference>
<reference evidence="1 2" key="1">
    <citation type="journal article" date="2015" name="Microbiology (Mosc.)">
        <title>Genomics of the Weissella cibaria species with an examination of its metabolic traits.</title>
        <authorList>
            <person name="Lynch K.M."/>
            <person name="Lucid A."/>
            <person name="Arendt E.K."/>
            <person name="Sleator R.D."/>
            <person name="Lucey B."/>
            <person name="Coffey A."/>
        </authorList>
    </citation>
    <scope>NUCLEOTIDE SEQUENCE [LARGE SCALE GENOMIC DNA]</scope>
    <source>
        <strain evidence="1 2">MG1</strain>
    </source>
</reference>
<dbReference type="Pfam" id="PF11738">
    <property type="entry name" value="DUF3298"/>
    <property type="match status" value="1"/>
</dbReference>
<dbReference type="InterPro" id="IPR037126">
    <property type="entry name" value="PdaC/RsiV-like_sf"/>
</dbReference>
<sequence length="272" mass="30527">MTLADLKMQYTQQDIPTEKLTAVINQAIVATEPKRKRLNWWQSAVIGVGAVAAAFTLALNTSYSFANASERVPVVRDAVKVLLFREYKHVDKTSYADIKVPLLTNLRDRQLSDKLNTTYAEEGRALYESFMNKTNDTPKSMTQTYAEKVNNSQLLVLERRQDISSADTATKLRYTTIDKQNGLVVTLPMLFKANAYQAILKNYVNEQIAASKQYDTPIAAIGPKQTFYINNKGELVLVFQRGEIAPMYVGAVAMTIPTDEIDSQLISHAYVK</sequence>
<protein>
    <submittedName>
        <fullName evidence="1">RsiV protein</fullName>
    </submittedName>
</protein>
<organism evidence="1 2">
    <name type="scientific">Weissella cibaria</name>
    <dbReference type="NCBI Taxonomy" id="137591"/>
    <lineage>
        <taxon>Bacteria</taxon>
        <taxon>Bacillati</taxon>
        <taxon>Bacillota</taxon>
        <taxon>Bacilli</taxon>
        <taxon>Lactobacillales</taxon>
        <taxon>Lactobacillaceae</taxon>
        <taxon>Weissella</taxon>
    </lineage>
</organism>
<dbReference type="Gene3D" id="3.30.565.40">
    <property type="entry name" value="Fervidobacterium nodosum Rt17-B1 like"/>
    <property type="match status" value="1"/>
</dbReference>